<dbReference type="InterPro" id="IPR050883">
    <property type="entry name" value="PNGase"/>
</dbReference>
<reference evidence="4 5" key="1">
    <citation type="submission" date="2018-06" db="EMBL/GenBank/DDBJ databases">
        <title>Whole genome sequencing of Candida tropicalis (genome annotated by CSBL at Korea University).</title>
        <authorList>
            <person name="Ahn J."/>
        </authorList>
    </citation>
    <scope>NUCLEOTIDE SEQUENCE [LARGE SCALE GENOMIC DNA]</scope>
    <source>
        <strain evidence="4 5">ATCC 20962</strain>
    </source>
</reference>
<dbReference type="EMBL" id="QLNQ01000025">
    <property type="protein sequence ID" value="RCK62310.1"/>
    <property type="molecule type" value="Genomic_DNA"/>
</dbReference>
<keyword evidence="1" id="KW-0732">Signal</keyword>
<dbReference type="OrthoDB" id="449263at2759"/>
<dbReference type="InterPro" id="IPR008928">
    <property type="entry name" value="6-hairpin_glycosidase_sf"/>
</dbReference>
<dbReference type="Pfam" id="PF07971">
    <property type="entry name" value="Glyco_hydro_92"/>
    <property type="match status" value="1"/>
</dbReference>
<dbReference type="Proteomes" id="UP000253472">
    <property type="component" value="Unassembled WGS sequence"/>
</dbReference>
<dbReference type="GO" id="GO:0030246">
    <property type="term" value="F:carbohydrate binding"/>
    <property type="evidence" value="ECO:0007669"/>
    <property type="project" value="InterPro"/>
</dbReference>
<dbReference type="Gene3D" id="2.70.98.10">
    <property type="match status" value="1"/>
</dbReference>
<evidence type="ECO:0000259" key="3">
    <source>
        <dbReference type="Pfam" id="PF17678"/>
    </source>
</evidence>
<feature type="domain" description="Glycosyl hydrolase family 92" evidence="2">
    <location>
        <begin position="298"/>
        <end position="771"/>
    </location>
</feature>
<proteinExistence type="predicted"/>
<dbReference type="FunFam" id="3.30.2080.10:FF:000001">
    <property type="entry name" value="Alpha-1,2-mannosidase subfamily"/>
    <property type="match status" value="1"/>
</dbReference>
<dbReference type="SUPFAM" id="SSF48208">
    <property type="entry name" value="Six-hairpin glycosidases"/>
    <property type="match status" value="1"/>
</dbReference>
<dbReference type="Gene3D" id="1.20.1610.10">
    <property type="entry name" value="alpha-1,2-mannosidases domains"/>
    <property type="match status" value="1"/>
</dbReference>
<dbReference type="STRING" id="5486.A0A367Y9K8"/>
<organism evidence="4 5">
    <name type="scientific">Candida viswanathii</name>
    <dbReference type="NCBI Taxonomy" id="5486"/>
    <lineage>
        <taxon>Eukaryota</taxon>
        <taxon>Fungi</taxon>
        <taxon>Dikarya</taxon>
        <taxon>Ascomycota</taxon>
        <taxon>Saccharomycotina</taxon>
        <taxon>Pichiomycetes</taxon>
        <taxon>Debaryomycetaceae</taxon>
        <taxon>Candida/Lodderomyces clade</taxon>
        <taxon>Candida</taxon>
    </lineage>
</organism>
<protein>
    <recommendedName>
        <fullName evidence="6">Secreted glycosidase</fullName>
    </recommendedName>
</protein>
<dbReference type="PANTHER" id="PTHR12143:SF38">
    <property type="entry name" value="ALPHA-1,2-MANNOSIDASE FAMILY PROTEIN (AFU_ORTHOLOGUE AFUA_5G10520)"/>
    <property type="match status" value="1"/>
</dbReference>
<sequence>MLQLSATLLLFLTSLITAAPPAPPRQRRDSSNYNDNDDGILDQVDLFYGTESGGHMFPGISLPFGMVKPGVDVLDTSFGDSYSGYAPGGRIVGVSMMHESGTGGAPEYGVVAQLPFTDESIDDVLGLGEEFGLERTAGDEARIGVYSVKTEHVDFLFTCDERSSMIRYRYDVGEIENARVLVNVSHHLGSPGRPWWTQYFVNGSITVDDEEPENKYTGYTTIKGGWGGQDPWTIYFCGEFNHKFTKKYGFINGDYHEEDDKITSDQNSMGMIFEFDKDDLDNGELISRVGVSFVSTAQACSNIHDDDDDNYDFDTMVQSNRQKWTHEVFNKIEIEDNNQTLTSQFFTNLYGVHLMPTNRTGETPPGWSNQNNPVYYDDFFTIWDTFRSLNPLINIINPTRGSEIIQGIVNIYLNDGWTPDGRSANQNGRVQGGTNSDILIADAYVKQIPGIDWHAAYRSMVNNAENQPPYWYDSFAPDASTKQGRGALPDWLEYGYITRNYSRSVSRTVEYAYNDFALSVLAKDLAPDDHDKYLRRSTGWQNLWNHDAKANGYSYTGFLQPKNADGESNSDNYDPLSCKGCYWKDDEYEGKPIEYGWSVPFDMQTLKSFMDSDDEFIQRLNDMYALHGSKIVDVGNEPSFLTPFLYNFVNEQYRTVELVRYIVYTYFKTGKDGLPGNSDAGAMQSWLVFSLLGFYPISGTTTYLISSPFVSKATINLENGARVTITANNLSQENIYVQSLKINGEDWDKNWFEHDALFGENGGSIEFELGSEQTVWETGEVPPSPGHISD</sequence>
<dbReference type="InterPro" id="IPR012939">
    <property type="entry name" value="Glyco_hydro_92"/>
</dbReference>
<evidence type="ECO:0008006" key="6">
    <source>
        <dbReference type="Google" id="ProtNLM"/>
    </source>
</evidence>
<feature type="domain" description="Glycosyl hydrolase family 92 N-terminal" evidence="3">
    <location>
        <begin position="44"/>
        <end position="292"/>
    </location>
</feature>
<gene>
    <name evidence="4" type="ORF">Cantr_09198</name>
</gene>
<dbReference type="GO" id="GO:0006516">
    <property type="term" value="P:glycoprotein catabolic process"/>
    <property type="evidence" value="ECO:0007669"/>
    <property type="project" value="TreeGrafter"/>
</dbReference>
<dbReference type="InterPro" id="IPR041371">
    <property type="entry name" value="GH92_N"/>
</dbReference>
<accession>A0A367Y9K8</accession>
<dbReference type="AlphaFoldDB" id="A0A367Y9K8"/>
<feature type="chain" id="PRO_5016835605" description="Secreted glycosidase" evidence="1">
    <location>
        <begin position="19"/>
        <end position="790"/>
    </location>
</feature>
<dbReference type="GO" id="GO:0000224">
    <property type="term" value="F:peptide-N4-(N-acetyl-beta-glucosaminyl)asparagine amidase activity"/>
    <property type="evidence" value="ECO:0007669"/>
    <property type="project" value="TreeGrafter"/>
</dbReference>
<dbReference type="Gene3D" id="3.30.2080.10">
    <property type="entry name" value="GH92 mannosidase domain"/>
    <property type="match status" value="1"/>
</dbReference>
<comment type="caution">
    <text evidence="4">The sequence shown here is derived from an EMBL/GenBank/DDBJ whole genome shotgun (WGS) entry which is preliminary data.</text>
</comment>
<dbReference type="Gene3D" id="1.20.1050.60">
    <property type="entry name" value="alpha-1,2-mannosidase"/>
    <property type="match status" value="1"/>
</dbReference>
<evidence type="ECO:0000313" key="5">
    <source>
        <dbReference type="Proteomes" id="UP000253472"/>
    </source>
</evidence>
<dbReference type="NCBIfam" id="TIGR01180">
    <property type="entry name" value="aman2_put"/>
    <property type="match status" value="1"/>
</dbReference>
<dbReference type="InterPro" id="IPR014718">
    <property type="entry name" value="GH-type_carb-bd"/>
</dbReference>
<evidence type="ECO:0000259" key="2">
    <source>
        <dbReference type="Pfam" id="PF07971"/>
    </source>
</evidence>
<name>A0A367Y9K8_9ASCO</name>
<dbReference type="PANTHER" id="PTHR12143">
    <property type="entry name" value="PEPTIDE N-GLYCANASE PNGASE -RELATED"/>
    <property type="match status" value="1"/>
</dbReference>
<evidence type="ECO:0000256" key="1">
    <source>
        <dbReference type="SAM" id="SignalP"/>
    </source>
</evidence>
<dbReference type="GO" id="GO:0005634">
    <property type="term" value="C:nucleus"/>
    <property type="evidence" value="ECO:0007669"/>
    <property type="project" value="TreeGrafter"/>
</dbReference>
<feature type="signal peptide" evidence="1">
    <location>
        <begin position="1"/>
        <end position="18"/>
    </location>
</feature>
<dbReference type="GO" id="GO:0005829">
    <property type="term" value="C:cytosol"/>
    <property type="evidence" value="ECO:0007669"/>
    <property type="project" value="TreeGrafter"/>
</dbReference>
<dbReference type="FunFam" id="1.20.1050.60:FF:000002">
    <property type="entry name" value="Glycosyl hydrolase family 92"/>
    <property type="match status" value="1"/>
</dbReference>
<keyword evidence="5" id="KW-1185">Reference proteome</keyword>
<dbReference type="GO" id="GO:0005975">
    <property type="term" value="P:carbohydrate metabolic process"/>
    <property type="evidence" value="ECO:0007669"/>
    <property type="project" value="InterPro"/>
</dbReference>
<evidence type="ECO:0000313" key="4">
    <source>
        <dbReference type="EMBL" id="RCK62310.1"/>
    </source>
</evidence>
<dbReference type="Pfam" id="PF17678">
    <property type="entry name" value="Glyco_hydro_92N"/>
    <property type="match status" value="1"/>
</dbReference>
<dbReference type="InterPro" id="IPR005887">
    <property type="entry name" value="GH92_a_mannosidase_put"/>
</dbReference>